<gene>
    <name evidence="11" type="primary">carS</name>
    <name evidence="12" type="ORF">B9Q02_00275</name>
</gene>
<organism evidence="12 13">
    <name type="scientific">Candidatus Marsarchaeota G1 archaeon BE_D</name>
    <dbReference type="NCBI Taxonomy" id="1978156"/>
    <lineage>
        <taxon>Archaea</taxon>
        <taxon>Candidatus Marsarchaeota</taxon>
        <taxon>Candidatus Marsarchaeota group 1</taxon>
    </lineage>
</organism>
<reference evidence="12 13" key="1">
    <citation type="submission" date="2017-04" db="EMBL/GenBank/DDBJ databases">
        <title>Novel microbial lineages endemic to geothermal iron-oxide mats fill important gaps in the evolutionary history of Archaea.</title>
        <authorList>
            <person name="Jay Z.J."/>
            <person name="Beam J.P."/>
            <person name="Dlakic M."/>
            <person name="Rusch D.B."/>
            <person name="Kozubal M.A."/>
            <person name="Inskeep W.P."/>
        </authorList>
    </citation>
    <scope>NUCLEOTIDE SEQUENCE [LARGE SCALE GENOMIC DNA]</scope>
    <source>
        <strain evidence="12">BE_D</strain>
    </source>
</reference>
<evidence type="ECO:0000313" key="13">
    <source>
        <dbReference type="Proteomes" id="UP000240569"/>
    </source>
</evidence>
<proteinExistence type="inferred from homology"/>
<evidence type="ECO:0000256" key="1">
    <source>
        <dbReference type="ARBA" id="ARBA00022475"/>
    </source>
</evidence>
<evidence type="ECO:0000256" key="6">
    <source>
        <dbReference type="ARBA" id="ARBA00022989"/>
    </source>
</evidence>
<dbReference type="PANTHER" id="PTHR39650:SF1">
    <property type="entry name" value="CDP-ARCHAEOL SYNTHASE"/>
    <property type="match status" value="1"/>
</dbReference>
<dbReference type="InterPro" id="IPR032690">
    <property type="entry name" value="CarS"/>
</dbReference>
<evidence type="ECO:0000313" key="12">
    <source>
        <dbReference type="EMBL" id="PSN86879.1"/>
    </source>
</evidence>
<keyword evidence="7 11" id="KW-0443">Lipid metabolism</keyword>
<feature type="transmembrane region" description="Helical" evidence="11">
    <location>
        <begin position="120"/>
        <end position="142"/>
    </location>
</feature>
<keyword evidence="9 11" id="KW-0594">Phospholipid biosynthesis</keyword>
<evidence type="ECO:0000256" key="8">
    <source>
        <dbReference type="ARBA" id="ARBA00023136"/>
    </source>
</evidence>
<keyword evidence="1 11" id="KW-1003">Cell membrane</keyword>
<dbReference type="HAMAP" id="MF_01117">
    <property type="entry name" value="CDP_archaeol_synth"/>
    <property type="match status" value="1"/>
</dbReference>
<dbReference type="UniPathway" id="UPA00940"/>
<dbReference type="AlphaFoldDB" id="A0A2R6AKH0"/>
<keyword evidence="10 11" id="KW-1208">Phospholipid metabolism</keyword>
<sequence>MNELVVIVFTLYYLLPAMVANATPVLIKKGHPLDSGKTLSDGFRLFGDGKTFEGFFAGSTAGIIISVLEAFLATKRIETLVIDSSLSIGALLGDLAGAFIKRRLGFPRGSPAPLLDQLDFVLGGYFLSSLISVFLNGNFEVFGDLLPASLQLQIVTTSLYIIPIIHLLTNRIAYRLKLKGFPW</sequence>
<dbReference type="NCBIfam" id="NF003114">
    <property type="entry name" value="PRK04032.1"/>
    <property type="match status" value="1"/>
</dbReference>
<keyword evidence="5 11" id="KW-0460">Magnesium</keyword>
<dbReference type="PANTHER" id="PTHR39650">
    <property type="entry name" value="CDP-ARCHAEOL SYNTHASE"/>
    <property type="match status" value="1"/>
</dbReference>
<keyword evidence="6 11" id="KW-1133">Transmembrane helix</keyword>
<dbReference type="InterPro" id="IPR002726">
    <property type="entry name" value="CarS_archaea"/>
</dbReference>
<dbReference type="EC" id="2.7.7.67" evidence="11"/>
<comment type="subcellular location">
    <subcellularLocation>
        <location evidence="11">Cell membrane</location>
        <topology evidence="11">Multi-pass membrane protein</topology>
    </subcellularLocation>
</comment>
<evidence type="ECO:0000256" key="7">
    <source>
        <dbReference type="ARBA" id="ARBA00023098"/>
    </source>
</evidence>
<evidence type="ECO:0000256" key="10">
    <source>
        <dbReference type="ARBA" id="ARBA00023264"/>
    </source>
</evidence>
<comment type="similarity">
    <text evidence="11">Belongs to the CDP-archaeol synthase family.</text>
</comment>
<comment type="catalytic activity">
    <reaction evidence="11">
        <text>2,3-bis-O-(geranylgeranyl)-sn-glycerol 1-phosphate + CTP + H(+) = CDP-2,3-bis-O-(geranylgeranyl)-sn-glycerol + diphosphate</text>
        <dbReference type="Rhea" id="RHEA:25690"/>
        <dbReference type="ChEBI" id="CHEBI:15378"/>
        <dbReference type="ChEBI" id="CHEBI:33019"/>
        <dbReference type="ChEBI" id="CHEBI:37563"/>
        <dbReference type="ChEBI" id="CHEBI:58837"/>
        <dbReference type="ChEBI" id="CHEBI:58838"/>
        <dbReference type="EC" id="2.7.7.67"/>
    </reaction>
</comment>
<comment type="function">
    <text evidence="11">Catalyzes the formation of CDP-2,3-bis-(O-geranylgeranyl)-sn-glycerol (CDP-archaeol) from 2,3-bis-(O-geranylgeranyl)-sn-glycerol 1-phosphate (DGGGP) and CTP. This reaction is the third ether-bond-formation step in the biosynthesis of archaeal membrane lipids.</text>
</comment>
<evidence type="ECO:0000256" key="11">
    <source>
        <dbReference type="HAMAP-Rule" id="MF_01117"/>
    </source>
</evidence>
<dbReference type="GO" id="GO:0005886">
    <property type="term" value="C:plasma membrane"/>
    <property type="evidence" value="ECO:0007669"/>
    <property type="project" value="UniProtKB-SubCell"/>
</dbReference>
<dbReference type="GO" id="GO:0046474">
    <property type="term" value="P:glycerophospholipid biosynthetic process"/>
    <property type="evidence" value="ECO:0007669"/>
    <property type="project" value="UniProtKB-UniRule"/>
</dbReference>
<evidence type="ECO:0000256" key="9">
    <source>
        <dbReference type="ARBA" id="ARBA00023209"/>
    </source>
</evidence>
<evidence type="ECO:0000256" key="4">
    <source>
        <dbReference type="ARBA" id="ARBA00022692"/>
    </source>
</evidence>
<keyword evidence="3 11" id="KW-0808">Transferase</keyword>
<feature type="transmembrane region" description="Helical" evidence="11">
    <location>
        <begin position="54"/>
        <end position="73"/>
    </location>
</feature>
<protein>
    <recommendedName>
        <fullName evidence="11">CDP-archaeol synthase</fullName>
        <ecNumber evidence="11">2.7.7.67</ecNumber>
    </recommendedName>
    <alternativeName>
        <fullName evidence="11">CDP-2,3-bis-(O-geranylgeranyl)-sn-glycerol synthase</fullName>
    </alternativeName>
</protein>
<keyword evidence="2 11" id="KW-0444">Lipid biosynthesis</keyword>
<evidence type="ECO:0000256" key="3">
    <source>
        <dbReference type="ARBA" id="ARBA00022679"/>
    </source>
</evidence>
<dbReference type="Pfam" id="PF01864">
    <property type="entry name" value="CarS-like"/>
    <property type="match status" value="1"/>
</dbReference>
<dbReference type="Proteomes" id="UP000240569">
    <property type="component" value="Unassembled WGS sequence"/>
</dbReference>
<comment type="cofactor">
    <cofactor evidence="11">
        <name>Mg(2+)</name>
        <dbReference type="ChEBI" id="CHEBI:18420"/>
    </cofactor>
</comment>
<dbReference type="GO" id="GO:0043338">
    <property type="term" value="F:CDP-2,3-bis-(O-geranylgeranyl)-sn-glycerol synthase activity"/>
    <property type="evidence" value="ECO:0007669"/>
    <property type="project" value="UniProtKB-EC"/>
</dbReference>
<evidence type="ECO:0000256" key="5">
    <source>
        <dbReference type="ARBA" id="ARBA00022842"/>
    </source>
</evidence>
<comment type="pathway">
    <text evidence="11">Membrane lipid metabolism; glycerophospholipid metabolism.</text>
</comment>
<name>A0A2R6AKH0_9ARCH</name>
<comment type="caution">
    <text evidence="12">The sequence shown here is derived from an EMBL/GenBank/DDBJ whole genome shotgun (WGS) entry which is preliminary data.</text>
</comment>
<evidence type="ECO:0000256" key="2">
    <source>
        <dbReference type="ARBA" id="ARBA00022516"/>
    </source>
</evidence>
<feature type="transmembrane region" description="Helical" evidence="11">
    <location>
        <begin position="154"/>
        <end position="174"/>
    </location>
</feature>
<keyword evidence="4 11" id="KW-0812">Transmembrane</keyword>
<accession>A0A2R6AKH0</accession>
<keyword evidence="8 11" id="KW-0472">Membrane</keyword>
<dbReference type="EMBL" id="NEXD01000001">
    <property type="protein sequence ID" value="PSN86879.1"/>
    <property type="molecule type" value="Genomic_DNA"/>
</dbReference>